<protein>
    <submittedName>
        <fullName evidence="1">Uncharacterized protein</fullName>
    </submittedName>
</protein>
<gene>
    <name evidence="1" type="ORF">CN307_05085</name>
</gene>
<dbReference type="InterPro" id="IPR036888">
    <property type="entry name" value="DNA_integrity_DisA_N_sf"/>
</dbReference>
<comment type="caution">
    <text evidence="1">The sequence shown here is derived from an EMBL/GenBank/DDBJ whole genome shotgun (WGS) entry which is preliminary data.</text>
</comment>
<dbReference type="Gene3D" id="3.40.1700.10">
    <property type="entry name" value="DNA integrity scanning protein, DisA, N-terminal domain"/>
    <property type="match status" value="1"/>
</dbReference>
<dbReference type="RefSeq" id="WP_098341935.1">
    <property type="nucleotide sequence ID" value="NZ_NTRR01000004.1"/>
</dbReference>
<accession>A0A2A9A777</accession>
<dbReference type="Proteomes" id="UP000220032">
    <property type="component" value="Unassembled WGS sequence"/>
</dbReference>
<dbReference type="SUPFAM" id="SSF143597">
    <property type="entry name" value="YojJ-like"/>
    <property type="match status" value="1"/>
</dbReference>
<organism evidence="1 2">
    <name type="scientific">Bacillus cereus</name>
    <dbReference type="NCBI Taxonomy" id="1396"/>
    <lineage>
        <taxon>Bacteria</taxon>
        <taxon>Bacillati</taxon>
        <taxon>Bacillota</taxon>
        <taxon>Bacilli</taxon>
        <taxon>Bacillales</taxon>
        <taxon>Bacillaceae</taxon>
        <taxon>Bacillus</taxon>
        <taxon>Bacillus cereus group</taxon>
    </lineage>
</organism>
<evidence type="ECO:0000313" key="2">
    <source>
        <dbReference type="Proteomes" id="UP000220032"/>
    </source>
</evidence>
<proteinExistence type="predicted"/>
<dbReference type="AlphaFoldDB" id="A0A2A9A777"/>
<sequence>MSNRHQKDDELKRKFYMYRYFINNDPNNKYNINLETIESQIKNLDYKLDDLEIPTKKAREIYADLQRNNPNSSDFQSAQTNLKRLLSEDVKLKREKSSLTDKMLELLATQINKLETQKKGLTKFQPTKRIKTNQDIQFIQFNKNRIEWFINDSLICVLSNGKWRVQNYELISHIILEFILRQYIQHNDISSEKFIEVVDKITPQSEILLKNIKGLSNKNIGALLFIFKQSTMQKRTIYKKLLHNGALSDNNLKRVIKTAKSNPINLYSCDNYLFELICSVDGAVLLDRYFNILSFGEMINNSIETPPVAEAGSRTLAAAKASRFGLSIKVSEDGDISLFEDGSPIIKL</sequence>
<name>A0A2A9A777_BACCE</name>
<reference evidence="1 2" key="1">
    <citation type="submission" date="2017-09" db="EMBL/GenBank/DDBJ databases">
        <title>Large-scale bioinformatics analysis of Bacillus genomes uncovers conserved roles of natural products in bacterial physiology.</title>
        <authorList>
            <consortium name="Agbiome Team Llc"/>
            <person name="Bleich R.M."/>
            <person name="Grubbs K.J."/>
            <person name="Santa Maria K.C."/>
            <person name="Allen S.E."/>
            <person name="Farag S."/>
            <person name="Shank E.A."/>
            <person name="Bowers A."/>
        </authorList>
    </citation>
    <scope>NUCLEOTIDE SEQUENCE [LARGE SCALE GENOMIC DNA]</scope>
    <source>
        <strain evidence="1 2">AFS022681</strain>
    </source>
</reference>
<dbReference type="EMBL" id="NTRR01000004">
    <property type="protein sequence ID" value="PFE18914.1"/>
    <property type="molecule type" value="Genomic_DNA"/>
</dbReference>
<evidence type="ECO:0000313" key="1">
    <source>
        <dbReference type="EMBL" id="PFE18914.1"/>
    </source>
</evidence>